<organism evidence="1 2">
    <name type="scientific">Porphyra umbilicalis</name>
    <name type="common">Purple laver</name>
    <name type="synonym">Red alga</name>
    <dbReference type="NCBI Taxonomy" id="2786"/>
    <lineage>
        <taxon>Eukaryota</taxon>
        <taxon>Rhodophyta</taxon>
        <taxon>Bangiophyceae</taxon>
        <taxon>Bangiales</taxon>
        <taxon>Bangiaceae</taxon>
        <taxon>Porphyra</taxon>
    </lineage>
</organism>
<protein>
    <submittedName>
        <fullName evidence="1">Uncharacterized protein</fullName>
    </submittedName>
</protein>
<name>A0A1X6NYU5_PORUM</name>
<evidence type="ECO:0000313" key="1">
    <source>
        <dbReference type="EMBL" id="OSX73710.1"/>
    </source>
</evidence>
<evidence type="ECO:0000313" key="2">
    <source>
        <dbReference type="Proteomes" id="UP000218209"/>
    </source>
</evidence>
<dbReference type="AlphaFoldDB" id="A0A1X6NYU5"/>
<accession>A0A1X6NYU5</accession>
<reference evidence="1 2" key="1">
    <citation type="submission" date="2017-03" db="EMBL/GenBank/DDBJ databases">
        <title>WGS assembly of Porphyra umbilicalis.</title>
        <authorList>
            <person name="Brawley S.H."/>
            <person name="Blouin N.A."/>
            <person name="Ficko-Blean E."/>
            <person name="Wheeler G.L."/>
            <person name="Lohr M."/>
            <person name="Goodson H.V."/>
            <person name="Jenkins J.W."/>
            <person name="Blaby-Haas C.E."/>
            <person name="Helliwell K.E."/>
            <person name="Chan C."/>
            <person name="Marriage T."/>
            <person name="Bhattacharya D."/>
            <person name="Klein A.S."/>
            <person name="Badis Y."/>
            <person name="Brodie J."/>
            <person name="Cao Y."/>
            <person name="Collen J."/>
            <person name="Dittami S.M."/>
            <person name="Gachon C.M."/>
            <person name="Green B.R."/>
            <person name="Karpowicz S."/>
            <person name="Kim J.W."/>
            <person name="Kudahl U."/>
            <person name="Lin S."/>
            <person name="Michel G."/>
            <person name="Mittag M."/>
            <person name="Olson B.J."/>
            <person name="Pangilinan J."/>
            <person name="Peng Y."/>
            <person name="Qiu H."/>
            <person name="Shu S."/>
            <person name="Singer J.T."/>
            <person name="Smith A.G."/>
            <person name="Sprecher B.N."/>
            <person name="Wagner V."/>
            <person name="Wang W."/>
            <person name="Wang Z.-Y."/>
            <person name="Yan J."/>
            <person name="Yarish C."/>
            <person name="Zoeuner-Riek S."/>
            <person name="Zhuang Y."/>
            <person name="Zou Y."/>
            <person name="Lindquist E.A."/>
            <person name="Grimwood J."/>
            <person name="Barry K."/>
            <person name="Rokhsar D.S."/>
            <person name="Schmutz J."/>
            <person name="Stiller J.W."/>
            <person name="Grossman A.R."/>
            <person name="Prochnik S.E."/>
        </authorList>
    </citation>
    <scope>NUCLEOTIDE SEQUENCE [LARGE SCALE GENOMIC DNA]</scope>
    <source>
        <strain evidence="1">4086291</strain>
    </source>
</reference>
<dbReference type="Proteomes" id="UP000218209">
    <property type="component" value="Unassembled WGS sequence"/>
</dbReference>
<keyword evidence="2" id="KW-1185">Reference proteome</keyword>
<sequence length="382" mass="40971">MTFEPRKPVVAARQMRRRIGYASAAVTRILGLEPELIRAAMDDICRRAMHCGCVAVAPTVPLSALPVRLQTQFIIDNNVSGALFQKLRLLLWPAAGLASRERLRADRALAEAEEPHVAGTNGGGAYLLSPRAALQATFDHAVSKKQFLERLLRGADGREIQVTTSFSWEDSPATLPPPGVPDVQICFGLDKGGVRSTCKAVISSCNQEHPSSRGNTVLYGVFPTAKDDHDALAAMASVSNGARVHSWGDIEAGSQAGGKTMYVLWLGIEAVYFYNGLPLAHVYAQNLAHLLRDGNGVHPAPYCGGSLEGRACNKICERLGLVSSLLSKYAPAAASTRYSAACDPWQAVLPVLNRTSAATTNEVAAFQRDTARFVDKMTGAFP</sequence>
<dbReference type="EMBL" id="KV918982">
    <property type="protein sequence ID" value="OSX73710.1"/>
    <property type="molecule type" value="Genomic_DNA"/>
</dbReference>
<gene>
    <name evidence="1" type="ORF">BU14_0330s0001</name>
</gene>
<proteinExistence type="predicted"/>